<gene>
    <name evidence="8" type="ORF">BD626DRAFT_102394</name>
</gene>
<dbReference type="CDD" id="cd16514">
    <property type="entry name" value="RING-HC_LONFs_rpt2"/>
    <property type="match status" value="1"/>
</dbReference>
<evidence type="ECO:0000259" key="7">
    <source>
        <dbReference type="PROSITE" id="PS51787"/>
    </source>
</evidence>
<sequence length="558" mass="61794">MSSLRDVLRCPLCTADLVAPLTLRCGHSVCAGHALSPDTTVCPVPHCRPPPAPAPRQGPTVQFHPVPSPHTTARVDVTVNKIIDLVDRYSRPDDDDEKAPPRKRQRYAATEDEEDEPDLLTHLSRCASIQRTTRHDAVIPDARRAPHLEKELLSELSCEICFQLFYQPVTTPCQHTFCMKCLHRSLDHSSACPMCRQDLPGYAYFQDHPVNKTVLAIIKLTNKDLYDARGAAIEQEERDGRLDTPIFVCQLAFPCMPTLLHFFEPRYRLMLRRCLASPNPSFGMIMPPRPGGGSYTTFPSTSSSAPTPDTPSSSSALTAPSASASSSARTTTRQTSSVPYPTSHEYGTMLEIRSVQMLPDGRSVVETWGTHRFRILERGVLDGYMVGRVERVEDVEEDFSYEDLELSEEEAEEVSLSSGMAVEAPASPTARPRTAGGTPSADTAARTRARTASMPTMLPSTPSLATLIHTCLDFISTLRKGTAPWVAQRLSSTYGPMPSPRTNVSEFSFWMGLVLPIGDEEKARLLPVRSVRMRLVMCCWWIEGLRASWWFSSGCVVL</sequence>
<dbReference type="SUPFAM" id="SSF57850">
    <property type="entry name" value="RING/U-box"/>
    <property type="match status" value="2"/>
</dbReference>
<dbReference type="InterPro" id="IPR015947">
    <property type="entry name" value="PUA-like_sf"/>
</dbReference>
<evidence type="ECO:0000259" key="6">
    <source>
        <dbReference type="PROSITE" id="PS50089"/>
    </source>
</evidence>
<dbReference type="Gene3D" id="2.30.130.40">
    <property type="entry name" value="LON domain-like"/>
    <property type="match status" value="1"/>
</dbReference>
<feature type="domain" description="RING-type" evidence="6">
    <location>
        <begin position="158"/>
        <end position="196"/>
    </location>
</feature>
<dbReference type="InterPro" id="IPR001841">
    <property type="entry name" value="Znf_RING"/>
</dbReference>
<dbReference type="PROSITE" id="PS00518">
    <property type="entry name" value="ZF_RING_1"/>
    <property type="match status" value="1"/>
</dbReference>
<evidence type="ECO:0000256" key="1">
    <source>
        <dbReference type="ARBA" id="ARBA00022723"/>
    </source>
</evidence>
<feature type="region of interest" description="Disordered" evidence="5">
    <location>
        <begin position="88"/>
        <end position="119"/>
    </location>
</feature>
<reference evidence="8 9" key="1">
    <citation type="journal article" date="2019" name="New Phytol.">
        <title>Comparative genomics reveals unique wood-decay strategies and fruiting body development in the Schizophyllaceae.</title>
        <authorList>
            <person name="Almasi E."/>
            <person name="Sahu N."/>
            <person name="Krizsan K."/>
            <person name="Balint B."/>
            <person name="Kovacs G.M."/>
            <person name="Kiss B."/>
            <person name="Cseklye J."/>
            <person name="Drula E."/>
            <person name="Henrissat B."/>
            <person name="Nagy I."/>
            <person name="Chovatia M."/>
            <person name="Adam C."/>
            <person name="LaButti K."/>
            <person name="Lipzen A."/>
            <person name="Riley R."/>
            <person name="Grigoriev I.V."/>
            <person name="Nagy L.G."/>
        </authorList>
    </citation>
    <scope>NUCLEOTIDE SEQUENCE [LARGE SCALE GENOMIC DNA]</scope>
    <source>
        <strain evidence="8 9">NL-1724</strain>
    </source>
</reference>
<dbReference type="InterPro" id="IPR017907">
    <property type="entry name" value="Znf_RING_CS"/>
</dbReference>
<dbReference type="Proteomes" id="UP000320762">
    <property type="component" value="Unassembled WGS sequence"/>
</dbReference>
<dbReference type="Pfam" id="PF13923">
    <property type="entry name" value="zf-C3HC4_2"/>
    <property type="match status" value="1"/>
</dbReference>
<comment type="caution">
    <text evidence="8">The sequence shown here is derived from an EMBL/GenBank/DDBJ whole genome shotgun (WGS) entry which is preliminary data.</text>
</comment>
<dbReference type="InterPro" id="IPR046336">
    <property type="entry name" value="Lon_prtase_N_sf"/>
</dbReference>
<feature type="region of interest" description="Disordered" evidence="5">
    <location>
        <begin position="414"/>
        <end position="456"/>
    </location>
</feature>
<dbReference type="GO" id="GO:0061630">
    <property type="term" value="F:ubiquitin protein ligase activity"/>
    <property type="evidence" value="ECO:0007669"/>
    <property type="project" value="TreeGrafter"/>
</dbReference>
<keyword evidence="1" id="KW-0479">Metal-binding</keyword>
<dbReference type="InterPro" id="IPR013083">
    <property type="entry name" value="Znf_RING/FYVE/PHD"/>
</dbReference>
<accession>A0A550CRY5</accession>
<dbReference type="SUPFAM" id="SSF88697">
    <property type="entry name" value="PUA domain-like"/>
    <property type="match status" value="1"/>
</dbReference>
<dbReference type="Gene3D" id="3.30.40.10">
    <property type="entry name" value="Zinc/RING finger domain, C3HC4 (zinc finger)"/>
    <property type="match status" value="2"/>
</dbReference>
<dbReference type="GO" id="GO:0008270">
    <property type="term" value="F:zinc ion binding"/>
    <property type="evidence" value="ECO:0007669"/>
    <property type="project" value="UniProtKB-KW"/>
</dbReference>
<evidence type="ECO:0000256" key="4">
    <source>
        <dbReference type="PROSITE-ProRule" id="PRU00175"/>
    </source>
</evidence>
<keyword evidence="3" id="KW-0862">Zinc</keyword>
<dbReference type="PROSITE" id="PS50089">
    <property type="entry name" value="ZF_RING_2"/>
    <property type="match status" value="1"/>
</dbReference>
<evidence type="ECO:0000256" key="3">
    <source>
        <dbReference type="ARBA" id="ARBA00022833"/>
    </source>
</evidence>
<proteinExistence type="predicted"/>
<dbReference type="PROSITE" id="PS51787">
    <property type="entry name" value="LON_N"/>
    <property type="match status" value="1"/>
</dbReference>
<dbReference type="SMART" id="SM00464">
    <property type="entry name" value="LON"/>
    <property type="match status" value="1"/>
</dbReference>
<keyword evidence="9" id="KW-1185">Reference proteome</keyword>
<dbReference type="Pfam" id="PF02190">
    <property type="entry name" value="LON_substr_bdg"/>
    <property type="match status" value="1"/>
</dbReference>
<evidence type="ECO:0000256" key="5">
    <source>
        <dbReference type="SAM" id="MobiDB-lite"/>
    </source>
</evidence>
<organism evidence="8 9">
    <name type="scientific">Schizophyllum amplum</name>
    <dbReference type="NCBI Taxonomy" id="97359"/>
    <lineage>
        <taxon>Eukaryota</taxon>
        <taxon>Fungi</taxon>
        <taxon>Dikarya</taxon>
        <taxon>Basidiomycota</taxon>
        <taxon>Agaricomycotina</taxon>
        <taxon>Agaricomycetes</taxon>
        <taxon>Agaricomycetidae</taxon>
        <taxon>Agaricales</taxon>
        <taxon>Schizophyllaceae</taxon>
        <taxon>Schizophyllum</taxon>
    </lineage>
</organism>
<feature type="region of interest" description="Disordered" evidence="5">
    <location>
        <begin position="282"/>
        <end position="343"/>
    </location>
</feature>
<dbReference type="InterPro" id="IPR003111">
    <property type="entry name" value="Lon_prtase_N"/>
</dbReference>
<feature type="compositionally biased region" description="Low complexity" evidence="5">
    <location>
        <begin position="295"/>
        <end position="337"/>
    </location>
</feature>
<dbReference type="AlphaFoldDB" id="A0A550CRY5"/>
<dbReference type="STRING" id="97359.A0A550CRY5"/>
<keyword evidence="2 4" id="KW-0863">Zinc-finger</keyword>
<evidence type="ECO:0000313" key="8">
    <source>
        <dbReference type="EMBL" id="TRM67547.1"/>
    </source>
</evidence>
<evidence type="ECO:0000256" key="2">
    <source>
        <dbReference type="ARBA" id="ARBA00022771"/>
    </source>
</evidence>
<dbReference type="OrthoDB" id="264917at2759"/>
<evidence type="ECO:0000313" key="9">
    <source>
        <dbReference type="Proteomes" id="UP000320762"/>
    </source>
</evidence>
<dbReference type="SMART" id="SM00184">
    <property type="entry name" value="RING"/>
    <property type="match status" value="2"/>
</dbReference>
<protein>
    <submittedName>
        <fullName evidence="8">PUA-like domain-containing protein</fullName>
    </submittedName>
</protein>
<name>A0A550CRY5_9AGAR</name>
<dbReference type="PANTHER" id="PTHR23327:SF42">
    <property type="entry name" value="LON PEPTIDASE N-TERMINAL DOMAIN AND RING FINGER PROTEIN C14F5.10C"/>
    <property type="match status" value="1"/>
</dbReference>
<dbReference type="Gene3D" id="1.20.58.1480">
    <property type="match status" value="1"/>
</dbReference>
<feature type="domain" description="Lon N-terminal" evidence="7">
    <location>
        <begin position="230"/>
        <end position="546"/>
    </location>
</feature>
<dbReference type="PANTHER" id="PTHR23327">
    <property type="entry name" value="RING FINGER PROTEIN 127"/>
    <property type="match status" value="1"/>
</dbReference>
<dbReference type="EMBL" id="VDMD01000002">
    <property type="protein sequence ID" value="TRM67547.1"/>
    <property type="molecule type" value="Genomic_DNA"/>
</dbReference>